<comment type="caution">
    <text evidence="1">The sequence shown here is derived from an EMBL/GenBank/DDBJ whole genome shotgun (WGS) entry which is preliminary data.</text>
</comment>
<evidence type="ECO:0008006" key="3">
    <source>
        <dbReference type="Google" id="ProtNLM"/>
    </source>
</evidence>
<reference evidence="1 2" key="1">
    <citation type="submission" date="2014-07" db="EMBL/GenBank/DDBJ databases">
        <title>Draft genome sequence of Thalassospira profundimaris S25-3-2.</title>
        <authorList>
            <person name="Lai Q."/>
            <person name="Shao Z."/>
        </authorList>
    </citation>
    <scope>NUCLEOTIDE SEQUENCE [LARGE SCALE GENOMIC DNA]</scope>
    <source>
        <strain evidence="1 2">S25-3-2</strain>
    </source>
</reference>
<gene>
    <name evidence="1" type="ORF">TH25_19145</name>
</gene>
<dbReference type="Proteomes" id="UP000252517">
    <property type="component" value="Unassembled WGS sequence"/>
</dbReference>
<sequence>MDKASEKALADVNRVLSLDLKQAEPWALVAICVAEIENQNGQTKALKLALLDLIGTSATPDAKQHPTIAAAYERAINQARAIIIKTGGIS</sequence>
<name>A0A367WVW8_9PROT</name>
<dbReference type="OrthoDB" id="9970646at2"/>
<dbReference type="RefSeq" id="WP_114089773.1">
    <property type="nucleotide sequence ID" value="NZ_JPWH01000019.1"/>
</dbReference>
<accession>A0A367WVW8</accession>
<evidence type="ECO:0000313" key="1">
    <source>
        <dbReference type="EMBL" id="RCK44780.1"/>
    </source>
</evidence>
<proteinExistence type="predicted"/>
<organism evidence="1 2">
    <name type="scientific">Thalassospira profundimaris</name>
    <dbReference type="NCBI Taxonomy" id="502049"/>
    <lineage>
        <taxon>Bacteria</taxon>
        <taxon>Pseudomonadati</taxon>
        <taxon>Pseudomonadota</taxon>
        <taxon>Alphaproteobacteria</taxon>
        <taxon>Rhodospirillales</taxon>
        <taxon>Thalassospiraceae</taxon>
        <taxon>Thalassospira</taxon>
    </lineage>
</organism>
<dbReference type="EMBL" id="JPWH01000019">
    <property type="protein sequence ID" value="RCK44780.1"/>
    <property type="molecule type" value="Genomic_DNA"/>
</dbReference>
<dbReference type="AlphaFoldDB" id="A0A367WVW8"/>
<protein>
    <recommendedName>
        <fullName evidence="3">Tetratricopeptide repeat protein</fullName>
    </recommendedName>
</protein>
<evidence type="ECO:0000313" key="2">
    <source>
        <dbReference type="Proteomes" id="UP000252517"/>
    </source>
</evidence>